<dbReference type="SUPFAM" id="SSF56784">
    <property type="entry name" value="HAD-like"/>
    <property type="match status" value="1"/>
</dbReference>
<accession>A0ABR8UND8</accession>
<organism evidence="1 2">
    <name type="scientific">Arthrobacter gallicola</name>
    <dbReference type="NCBI Taxonomy" id="2762225"/>
    <lineage>
        <taxon>Bacteria</taxon>
        <taxon>Bacillati</taxon>
        <taxon>Actinomycetota</taxon>
        <taxon>Actinomycetes</taxon>
        <taxon>Micrococcales</taxon>
        <taxon>Micrococcaceae</taxon>
        <taxon>Arthrobacter</taxon>
    </lineage>
</organism>
<dbReference type="InterPro" id="IPR023214">
    <property type="entry name" value="HAD_sf"/>
</dbReference>
<dbReference type="Gene3D" id="3.40.50.1000">
    <property type="entry name" value="HAD superfamily/HAD-like"/>
    <property type="match status" value="1"/>
</dbReference>
<proteinExistence type="predicted"/>
<dbReference type="EMBL" id="JACSQD010000001">
    <property type="protein sequence ID" value="MBD7994070.1"/>
    <property type="molecule type" value="Genomic_DNA"/>
</dbReference>
<keyword evidence="2" id="KW-1185">Reference proteome</keyword>
<dbReference type="Gene3D" id="1.10.150.240">
    <property type="entry name" value="Putative phosphatase, domain 2"/>
    <property type="match status" value="1"/>
</dbReference>
<dbReference type="InterPro" id="IPR050155">
    <property type="entry name" value="HAD-like_hydrolase_sf"/>
</dbReference>
<gene>
    <name evidence="1" type="ORF">H9639_01995</name>
</gene>
<sequence length="237" mass="24092">MWETCPVIELRQLVLFDLDGTLVDPAGSITGGISAALAASGLPVPSPADLQQMVGPPLAESLTRIAGVPAAQLDDVIARYRAGYRETGMAASRPYPGIRAAVQELRDAGCVVAVATQKPEPTAKELLRIQKLDDLFASVHGSPADERTAASDGKTSIIRAALDRHAGSYSSAVMVGDRQHDVHGAAANNIPCIGVAWGFAADGELEAAGAAAVVTSAQQLKAAVAAAAGLAGAHGAL</sequence>
<reference evidence="1 2" key="1">
    <citation type="submission" date="2020-08" db="EMBL/GenBank/DDBJ databases">
        <title>A Genomic Blueprint of the Chicken Gut Microbiome.</title>
        <authorList>
            <person name="Gilroy R."/>
            <person name="Ravi A."/>
            <person name="Getino M."/>
            <person name="Pursley I."/>
            <person name="Horton D.L."/>
            <person name="Alikhan N.-F."/>
            <person name="Baker D."/>
            <person name="Gharbi K."/>
            <person name="Hall N."/>
            <person name="Watson M."/>
            <person name="Adriaenssens E.M."/>
            <person name="Foster-Nyarko E."/>
            <person name="Jarju S."/>
            <person name="Secka A."/>
            <person name="Antonio M."/>
            <person name="Oren A."/>
            <person name="Chaudhuri R."/>
            <person name="La Ragione R.M."/>
            <person name="Hildebrand F."/>
            <person name="Pallen M.J."/>
        </authorList>
    </citation>
    <scope>NUCLEOTIDE SEQUENCE [LARGE SCALE GENOMIC DNA]</scope>
    <source>
        <strain evidence="1 2">Sa2CUA1</strain>
    </source>
</reference>
<dbReference type="InterPro" id="IPR023198">
    <property type="entry name" value="PGP-like_dom2"/>
</dbReference>
<dbReference type="SFLD" id="SFLDS00003">
    <property type="entry name" value="Haloacid_Dehalogenase"/>
    <property type="match status" value="1"/>
</dbReference>
<evidence type="ECO:0000313" key="2">
    <source>
        <dbReference type="Proteomes" id="UP000609874"/>
    </source>
</evidence>
<comment type="caution">
    <text evidence="1">The sequence shown here is derived from an EMBL/GenBank/DDBJ whole genome shotgun (WGS) entry which is preliminary data.</text>
</comment>
<dbReference type="PANTHER" id="PTHR43434">
    <property type="entry name" value="PHOSPHOGLYCOLATE PHOSPHATASE"/>
    <property type="match status" value="1"/>
</dbReference>
<dbReference type="InterPro" id="IPR036412">
    <property type="entry name" value="HAD-like_sf"/>
</dbReference>
<dbReference type="PANTHER" id="PTHR43434:SF20">
    <property type="entry name" value="5'-NUCLEOTIDASE"/>
    <property type="match status" value="1"/>
</dbReference>
<dbReference type="Pfam" id="PF13419">
    <property type="entry name" value="HAD_2"/>
    <property type="match status" value="1"/>
</dbReference>
<evidence type="ECO:0000313" key="1">
    <source>
        <dbReference type="EMBL" id="MBD7994070.1"/>
    </source>
</evidence>
<dbReference type="InterPro" id="IPR041492">
    <property type="entry name" value="HAD_2"/>
</dbReference>
<name>A0ABR8UND8_9MICC</name>
<protein>
    <submittedName>
        <fullName evidence="1">HAD hydrolase-like protein</fullName>
    </submittedName>
</protein>
<dbReference type="Proteomes" id="UP000609874">
    <property type="component" value="Unassembled WGS sequence"/>
</dbReference>
<dbReference type="SFLD" id="SFLDG01129">
    <property type="entry name" value="C1.5:_HAD__Beta-PGM__Phosphata"/>
    <property type="match status" value="1"/>
</dbReference>